<dbReference type="Proteomes" id="UP000045824">
    <property type="component" value="Unassembled WGS sequence"/>
</dbReference>
<dbReference type="AlphaFoldDB" id="A0A0T9M4L0"/>
<dbReference type="RefSeq" id="WP_050120124.1">
    <property type="nucleotide sequence ID" value="NZ_CAWMAB010000024.1"/>
</dbReference>
<protein>
    <recommendedName>
        <fullName evidence="3">Major capsid protein E</fullName>
    </recommendedName>
</protein>
<dbReference type="InterPro" id="IPR005564">
    <property type="entry name" value="Major_capsid_GpE"/>
</dbReference>
<evidence type="ECO:0008006" key="3">
    <source>
        <dbReference type="Google" id="ProtNLM"/>
    </source>
</evidence>
<evidence type="ECO:0000313" key="2">
    <source>
        <dbReference type="Proteomes" id="UP000045824"/>
    </source>
</evidence>
<reference evidence="1 2" key="1">
    <citation type="submission" date="2015-03" db="EMBL/GenBank/DDBJ databases">
        <authorList>
            <person name="Murphy D."/>
        </authorList>
    </citation>
    <scope>NUCLEOTIDE SEQUENCE [LARGE SCALE GENOMIC DNA]</scope>
    <source>
        <strain evidence="1 2">FCF326</strain>
    </source>
</reference>
<evidence type="ECO:0000313" key="1">
    <source>
        <dbReference type="EMBL" id="CNF58125.1"/>
    </source>
</evidence>
<accession>A0A0T9M4L0</accession>
<organism evidence="1 2">
    <name type="scientific">Yersinia kristensenii</name>
    <dbReference type="NCBI Taxonomy" id="28152"/>
    <lineage>
        <taxon>Bacteria</taxon>
        <taxon>Pseudomonadati</taxon>
        <taxon>Pseudomonadota</taxon>
        <taxon>Gammaproteobacteria</taxon>
        <taxon>Enterobacterales</taxon>
        <taxon>Yersiniaceae</taxon>
        <taxon>Yersinia</taxon>
    </lineage>
</organism>
<dbReference type="Pfam" id="PF03864">
    <property type="entry name" value="Phage_cap_E"/>
    <property type="match status" value="1"/>
</dbReference>
<proteinExistence type="predicted"/>
<name>A0A0T9M4L0_YERKR</name>
<sequence>MPILSSMNAQTPNQVVDLSSSFHLIPSPNYLLQNLKLFSFDPSTTRSTSLDYLVETNSYVDRETTRYGTDQNSTILSRMTNYEVEIPHFYRQDEVTPEAFQSRRRFGSSAELDANSVVISYLEAHSIAYHATRERLLAKALFKNTVDATNTRNPNINWEDTFGSQQQVDTVDLANANTDVPEFLDSVMVKLRSALGSLAVSQTDTLVFCGSSYYSKIRFHPSVKELYTFTSAADNGNNIITNYREAGNMPGISMFRFMDMTFIRVPDDSVYSVGADEAYFVPKFSELANPFRAIYGPASRHMDVAQMAPQEVFSYQTYDQMKMVSIHNEYSLLPVSQLPSVIVKVTNTTA</sequence>
<gene>
    <name evidence="1" type="ORF">ERS008491_04152</name>
</gene>
<dbReference type="EMBL" id="CPYI01000024">
    <property type="protein sequence ID" value="CNF58125.1"/>
    <property type="molecule type" value="Genomic_DNA"/>
</dbReference>